<keyword evidence="3" id="KW-0271">Exosome</keyword>
<dbReference type="Gene3D" id="2.40.50.140">
    <property type="entry name" value="Nucleic acid-binding proteins"/>
    <property type="match status" value="1"/>
</dbReference>
<keyword evidence="2" id="KW-0963">Cytoplasm</keyword>
<dbReference type="OrthoDB" id="440760at2759"/>
<dbReference type="Pfam" id="PF10447">
    <property type="entry name" value="EXOSC1"/>
    <property type="match status" value="1"/>
</dbReference>
<accession>A0A1E4SLI0</accession>
<evidence type="ECO:0000259" key="4">
    <source>
        <dbReference type="Pfam" id="PF10447"/>
    </source>
</evidence>
<dbReference type="Proteomes" id="UP000094285">
    <property type="component" value="Unassembled WGS sequence"/>
</dbReference>
<proteinExistence type="predicted"/>
<comment type="subcellular location">
    <subcellularLocation>
        <location evidence="1">Nucleus</location>
        <location evidence="1">Nucleolus</location>
    </subcellularLocation>
</comment>
<dbReference type="PANTHER" id="PTHR12686">
    <property type="entry name" value="3'-5' EXORIBONUCLEASE CSL4-RELATED"/>
    <property type="match status" value="1"/>
</dbReference>
<dbReference type="GO" id="GO:0071038">
    <property type="term" value="P:TRAMP-dependent tRNA surveillance pathway"/>
    <property type="evidence" value="ECO:0007669"/>
    <property type="project" value="EnsemblFungi"/>
</dbReference>
<dbReference type="RefSeq" id="XP_020065503.1">
    <property type="nucleotide sequence ID" value="XM_020206717.1"/>
</dbReference>
<dbReference type="Gene3D" id="2.40.50.880">
    <property type="match status" value="1"/>
</dbReference>
<dbReference type="PANTHER" id="PTHR12686:SF8">
    <property type="entry name" value="EXOSOME COMPLEX COMPONENT CSL4"/>
    <property type="match status" value="1"/>
</dbReference>
<dbReference type="InterPro" id="IPR039771">
    <property type="entry name" value="Csl4"/>
</dbReference>
<keyword evidence="6" id="KW-1185">Reference proteome</keyword>
<evidence type="ECO:0000256" key="3">
    <source>
        <dbReference type="ARBA" id="ARBA00022835"/>
    </source>
</evidence>
<dbReference type="GO" id="GO:0000176">
    <property type="term" value="C:nuclear exosome (RNase complex)"/>
    <property type="evidence" value="ECO:0007669"/>
    <property type="project" value="EnsemblFungi"/>
</dbReference>
<protein>
    <submittedName>
        <fullName evidence="5">5 exonuclease subunit ski4</fullName>
    </submittedName>
</protein>
<dbReference type="GO" id="GO:0070481">
    <property type="term" value="P:nuclear-transcribed mRNA catabolic process, non-stop decay"/>
    <property type="evidence" value="ECO:0007669"/>
    <property type="project" value="EnsemblFungi"/>
</dbReference>
<evidence type="ECO:0000313" key="5">
    <source>
        <dbReference type="EMBL" id="ODV80381.1"/>
    </source>
</evidence>
<organism evidence="5 6">
    <name type="scientific">Suhomyces tanzawaensis NRRL Y-17324</name>
    <dbReference type="NCBI Taxonomy" id="984487"/>
    <lineage>
        <taxon>Eukaryota</taxon>
        <taxon>Fungi</taxon>
        <taxon>Dikarya</taxon>
        <taxon>Ascomycota</taxon>
        <taxon>Saccharomycotina</taxon>
        <taxon>Pichiomycetes</taxon>
        <taxon>Debaryomycetaceae</taxon>
        <taxon>Suhomyces</taxon>
    </lineage>
</organism>
<sequence length="274" mass="29834">MSIVIPGQYITPAYKLADSKIQKYYPRKGAILSHIGEGANRIPVIVATVVGKVVYHEVDEGSEVQLFLVSVMPKSNTYHAYEQESKDFRESNSISINLPKENDVVLVKITKINTRQAYCEILTVEGFGNVLQDSGVGANGELAHTSVPYGGGSQAFSSHQTVASSQSTLTSAVTNDLGENFKGIIRSQDVRSTDRDKVKIIESFKPGDIVRAIIISLGDGSNYYLSTAKNDLGVLFAKSENGSGDLMFPVDWQTMVDKTSGVVEKRKCAKPFTE</sequence>
<dbReference type="AlphaFoldDB" id="A0A1E4SLI0"/>
<dbReference type="EMBL" id="KV453911">
    <property type="protein sequence ID" value="ODV80381.1"/>
    <property type="molecule type" value="Genomic_DNA"/>
</dbReference>
<dbReference type="GO" id="GO:0000177">
    <property type="term" value="C:cytoplasmic exosome (RNase complex)"/>
    <property type="evidence" value="ECO:0007669"/>
    <property type="project" value="EnsemblFungi"/>
</dbReference>
<dbReference type="STRING" id="984487.A0A1E4SLI0"/>
<gene>
    <name evidence="5" type="ORF">CANTADRAFT_21608</name>
</gene>
<dbReference type="GO" id="GO:0004527">
    <property type="term" value="F:exonuclease activity"/>
    <property type="evidence" value="ECO:0007669"/>
    <property type="project" value="UniProtKB-KW"/>
</dbReference>
<evidence type="ECO:0000313" key="6">
    <source>
        <dbReference type="Proteomes" id="UP000094285"/>
    </source>
</evidence>
<dbReference type="GeneID" id="30980854"/>
<keyword evidence="5" id="KW-0378">Hydrolase</keyword>
<keyword evidence="5" id="KW-0269">Exonuclease</keyword>
<dbReference type="GO" id="GO:0005730">
    <property type="term" value="C:nucleolus"/>
    <property type="evidence" value="ECO:0007669"/>
    <property type="project" value="UniProtKB-SubCell"/>
</dbReference>
<dbReference type="SUPFAM" id="SSF50249">
    <property type="entry name" value="Nucleic acid-binding proteins"/>
    <property type="match status" value="1"/>
</dbReference>
<evidence type="ECO:0000256" key="2">
    <source>
        <dbReference type="ARBA" id="ARBA00022490"/>
    </source>
</evidence>
<dbReference type="InterPro" id="IPR012340">
    <property type="entry name" value="NA-bd_OB-fold"/>
</dbReference>
<dbReference type="GO" id="GO:0006397">
    <property type="term" value="P:mRNA processing"/>
    <property type="evidence" value="ECO:0007669"/>
    <property type="project" value="EnsemblFungi"/>
</dbReference>
<dbReference type="GO" id="GO:0000467">
    <property type="term" value="P:exonucleolytic trimming to generate mature 3'-end of 5.8S rRNA from tricistronic rRNA transcript (SSU-rRNA, 5.8S rRNA, LSU-rRNA)"/>
    <property type="evidence" value="ECO:0007669"/>
    <property type="project" value="EnsemblFungi"/>
</dbReference>
<reference evidence="6" key="1">
    <citation type="submission" date="2016-05" db="EMBL/GenBank/DDBJ databases">
        <title>Comparative genomics of biotechnologically important yeasts.</title>
        <authorList>
            <consortium name="DOE Joint Genome Institute"/>
            <person name="Riley R."/>
            <person name="Haridas S."/>
            <person name="Wolfe K.H."/>
            <person name="Lopes M.R."/>
            <person name="Hittinger C.T."/>
            <person name="Goker M."/>
            <person name="Salamov A."/>
            <person name="Wisecaver J."/>
            <person name="Long T.M."/>
            <person name="Aerts A.L."/>
            <person name="Barry K."/>
            <person name="Choi C."/>
            <person name="Clum A."/>
            <person name="Coughlan A.Y."/>
            <person name="Deshpande S."/>
            <person name="Douglass A.P."/>
            <person name="Hanson S.J."/>
            <person name="Klenk H.-P."/>
            <person name="Labutti K."/>
            <person name="Lapidus A."/>
            <person name="Lindquist E."/>
            <person name="Lipzen A."/>
            <person name="Meier-Kolthoff J.P."/>
            <person name="Ohm R.A."/>
            <person name="Otillar R.P."/>
            <person name="Pangilinan J."/>
            <person name="Peng Y."/>
            <person name="Rokas A."/>
            <person name="Rosa C.A."/>
            <person name="Scheuner C."/>
            <person name="Sibirny A.A."/>
            <person name="Slot J.C."/>
            <person name="Stielow J.B."/>
            <person name="Sun H."/>
            <person name="Kurtzman C.P."/>
            <person name="Blackwell M."/>
            <person name="Grigoriev I.V."/>
            <person name="Jeffries T.W."/>
        </authorList>
    </citation>
    <scope>NUCLEOTIDE SEQUENCE [LARGE SCALE GENOMIC DNA]</scope>
    <source>
        <strain evidence="6">NRRL Y-17324</strain>
    </source>
</reference>
<evidence type="ECO:0000256" key="1">
    <source>
        <dbReference type="ARBA" id="ARBA00004604"/>
    </source>
</evidence>
<name>A0A1E4SLI0_9ASCO</name>
<feature type="domain" description="Exosome complex component CSL4 C-terminal" evidence="4">
    <location>
        <begin position="98"/>
        <end position="217"/>
    </location>
</feature>
<dbReference type="GO" id="GO:0071035">
    <property type="term" value="P:nuclear polyadenylation-dependent rRNA catabolic process"/>
    <property type="evidence" value="ECO:0007669"/>
    <property type="project" value="EnsemblFungi"/>
</dbReference>
<keyword evidence="5" id="KW-0540">Nuclease</keyword>
<dbReference type="InterPro" id="IPR019495">
    <property type="entry name" value="EXOSC1_C"/>
</dbReference>
<dbReference type="GO" id="GO:0003723">
    <property type="term" value="F:RNA binding"/>
    <property type="evidence" value="ECO:0007669"/>
    <property type="project" value="InterPro"/>
</dbReference>